<feature type="region of interest" description="Disordered" evidence="1">
    <location>
        <begin position="1"/>
        <end position="57"/>
    </location>
</feature>
<feature type="transmembrane region" description="Helical" evidence="2">
    <location>
        <begin position="59"/>
        <end position="81"/>
    </location>
</feature>
<evidence type="ECO:0000256" key="1">
    <source>
        <dbReference type="SAM" id="MobiDB-lite"/>
    </source>
</evidence>
<keyword evidence="2" id="KW-0812">Transmembrane</keyword>
<dbReference type="Proteomes" id="UP000705983">
    <property type="component" value="Unassembled WGS sequence"/>
</dbReference>
<evidence type="ECO:0000256" key="2">
    <source>
        <dbReference type="SAM" id="Phobius"/>
    </source>
</evidence>
<keyword evidence="4" id="KW-1185">Reference proteome</keyword>
<evidence type="ECO:0000313" key="3">
    <source>
        <dbReference type="EMBL" id="MBM9433994.1"/>
    </source>
</evidence>
<reference evidence="4" key="1">
    <citation type="submission" date="2021-02" db="EMBL/GenBank/DDBJ databases">
        <title>Leucobacter sp. CX169.</title>
        <authorList>
            <person name="Cheng Y."/>
        </authorList>
    </citation>
    <scope>NUCLEOTIDE SEQUENCE [LARGE SCALE GENOMIC DNA]</scope>
    <source>
        <strain evidence="4">JY899</strain>
    </source>
</reference>
<keyword evidence="2" id="KW-1133">Transmembrane helix</keyword>
<accession>A0ABS2TL23</accession>
<feature type="compositionally biased region" description="Basic residues" evidence="1">
    <location>
        <begin position="47"/>
        <end position="57"/>
    </location>
</feature>
<evidence type="ECO:0000313" key="4">
    <source>
        <dbReference type="Proteomes" id="UP000705983"/>
    </source>
</evidence>
<name>A0ABS2TL23_9ACTO</name>
<dbReference type="EMBL" id="JAFFJS010000006">
    <property type="protein sequence ID" value="MBM9433994.1"/>
    <property type="molecule type" value="Genomic_DNA"/>
</dbReference>
<keyword evidence="2" id="KW-0472">Membrane</keyword>
<organism evidence="3 4">
    <name type="scientific">Flaviflexus equikiangi</name>
    <dbReference type="NCBI Taxonomy" id="2758573"/>
    <lineage>
        <taxon>Bacteria</taxon>
        <taxon>Bacillati</taxon>
        <taxon>Actinomycetota</taxon>
        <taxon>Actinomycetes</taxon>
        <taxon>Actinomycetales</taxon>
        <taxon>Actinomycetaceae</taxon>
        <taxon>Flaviflexus</taxon>
    </lineage>
</organism>
<protein>
    <submittedName>
        <fullName evidence="3">Uncharacterized protein</fullName>
    </submittedName>
</protein>
<comment type="caution">
    <text evidence="3">The sequence shown here is derived from an EMBL/GenBank/DDBJ whole genome shotgun (WGS) entry which is preliminary data.</text>
</comment>
<proteinExistence type="predicted"/>
<gene>
    <name evidence="3" type="ORF">JVW63_09840</name>
</gene>
<sequence length="120" mass="12491">MDTMSNGAHWREGEAPYGVSGGWVGPAPYGQPGRSAASANDAGWHAPHPHQPPKPRRGLALAVAVSSAALAGGVGLGYVLFDSSSEQEAVLAERDCLRQNVLDSQAEVEARESDIAALEE</sequence>
<dbReference type="RefSeq" id="WP_187997058.1">
    <property type="nucleotide sequence ID" value="NZ_JACEXG010000006.1"/>
</dbReference>